<dbReference type="AlphaFoldDB" id="A0A0W0Z3K0"/>
<dbReference type="STRING" id="45074.Lsan_1133"/>
<dbReference type="PATRIC" id="fig|45074.5.peg.1206"/>
<dbReference type="OrthoDB" id="9133572at2"/>
<feature type="transmembrane region" description="Helical" evidence="1">
    <location>
        <begin position="241"/>
        <end position="261"/>
    </location>
</feature>
<dbReference type="EMBL" id="LNYU01000024">
    <property type="protein sequence ID" value="KTD63700.1"/>
    <property type="molecule type" value="Genomic_DNA"/>
</dbReference>
<sequence length="527" mass="60385">MNIFHQKRLVGVISLGLIIVISTLIFSNNITKSASEFQFRSYRDGSEALVLGKIFADLEKISTNQANLGFIEKDKITKNANVLASYMRIDHPNILVPVDINDPNWVHGFGVSTSVFLLARAQVAKLGYAENELKNGQKIRFSNGETRIITKIEVNDAFIQVYYSGVKIPFTQLTFPSQIKILDKSNYVFDEYKSQYGLRGIFFSWLYKHSYFFSTVYSLQFLCAALTAMVLILLCREYGLVFGRAFGVIFVVSVLESPWIVSIARNLYWVPFLWFFPALITTWIYRYSKDSKKIAFLYILFFLAIFLKSLAGYEYLSSIVLFSLSIFFVDPFCPIPKYSITSTIKIIGVLFVLSVLGFSAALLFHGSIRSDSIINGIKNIFQSEAIKYTQLSKVVGNISLGMDMTLWDVLKKYIAHWESPVILRLNNSFVFLTLIIFTCISIAVQYLISDSLRHRDLALVIFMSLPPLSWLILMKGHSVIHTHLNYVLWNFGFLPTIIFVAWRGLILLITNHQRIFSYQILLKEKKY</sequence>
<evidence type="ECO:0000313" key="2">
    <source>
        <dbReference type="EMBL" id="KTD63700.1"/>
    </source>
</evidence>
<feature type="transmembrane region" description="Helical" evidence="1">
    <location>
        <begin position="486"/>
        <end position="509"/>
    </location>
</feature>
<feature type="transmembrane region" description="Helical" evidence="1">
    <location>
        <begin position="294"/>
        <end position="311"/>
    </location>
</feature>
<dbReference type="Proteomes" id="UP000054703">
    <property type="component" value="Unassembled WGS sequence"/>
</dbReference>
<keyword evidence="1" id="KW-0812">Transmembrane</keyword>
<protein>
    <recommendedName>
        <fullName evidence="4">Transmembrane protein</fullName>
    </recommendedName>
</protein>
<gene>
    <name evidence="2" type="ORF">Lsan_1133</name>
</gene>
<evidence type="ECO:0000313" key="3">
    <source>
        <dbReference type="Proteomes" id="UP000054703"/>
    </source>
</evidence>
<keyword evidence="1" id="KW-1133">Transmembrane helix</keyword>
<keyword evidence="3" id="KW-1185">Reference proteome</keyword>
<feature type="transmembrane region" description="Helical" evidence="1">
    <location>
        <begin position="457"/>
        <end position="474"/>
    </location>
</feature>
<dbReference type="RefSeq" id="WP_058513541.1">
    <property type="nucleotide sequence ID" value="NZ_CAAAIH010000003.1"/>
</dbReference>
<feature type="transmembrane region" description="Helical" evidence="1">
    <location>
        <begin position="429"/>
        <end position="448"/>
    </location>
</feature>
<comment type="caution">
    <text evidence="2">The sequence shown here is derived from an EMBL/GenBank/DDBJ whole genome shotgun (WGS) entry which is preliminary data.</text>
</comment>
<feature type="transmembrane region" description="Helical" evidence="1">
    <location>
        <begin position="267"/>
        <end position="287"/>
    </location>
</feature>
<feature type="transmembrane region" description="Helical" evidence="1">
    <location>
        <begin position="347"/>
        <end position="368"/>
    </location>
</feature>
<organism evidence="2 3">
    <name type="scientific">Legionella santicrucis</name>
    <dbReference type="NCBI Taxonomy" id="45074"/>
    <lineage>
        <taxon>Bacteria</taxon>
        <taxon>Pseudomonadati</taxon>
        <taxon>Pseudomonadota</taxon>
        <taxon>Gammaproteobacteria</taxon>
        <taxon>Legionellales</taxon>
        <taxon>Legionellaceae</taxon>
        <taxon>Legionella</taxon>
    </lineage>
</organism>
<proteinExistence type="predicted"/>
<name>A0A0W0Z3K0_9GAMM</name>
<feature type="transmembrane region" description="Helical" evidence="1">
    <location>
        <begin position="211"/>
        <end position="234"/>
    </location>
</feature>
<accession>A0A0W0Z3K0</accession>
<evidence type="ECO:0008006" key="4">
    <source>
        <dbReference type="Google" id="ProtNLM"/>
    </source>
</evidence>
<keyword evidence="1" id="KW-0472">Membrane</keyword>
<reference evidence="2 3" key="1">
    <citation type="submission" date="2015-11" db="EMBL/GenBank/DDBJ databases">
        <title>Genomic analysis of 38 Legionella species identifies large and diverse effector repertoires.</title>
        <authorList>
            <person name="Burstein D."/>
            <person name="Amaro F."/>
            <person name="Zusman T."/>
            <person name="Lifshitz Z."/>
            <person name="Cohen O."/>
            <person name="Gilbert J.A."/>
            <person name="Pupko T."/>
            <person name="Shuman H.A."/>
            <person name="Segal G."/>
        </authorList>
    </citation>
    <scope>NUCLEOTIDE SEQUENCE [LARGE SCALE GENOMIC DNA]</scope>
    <source>
        <strain evidence="2 3">SC-63-C7</strain>
    </source>
</reference>
<evidence type="ECO:0000256" key="1">
    <source>
        <dbReference type="SAM" id="Phobius"/>
    </source>
</evidence>